<dbReference type="AlphaFoldDB" id="A0A109BJI8"/>
<dbReference type="PATRIC" id="fig|121290.4.peg.2207"/>
<dbReference type="CDD" id="cd07023">
    <property type="entry name" value="S49_Sppa_N_C"/>
    <property type="match status" value="1"/>
</dbReference>
<dbReference type="Pfam" id="PF01343">
    <property type="entry name" value="Peptidase_S49"/>
    <property type="match status" value="1"/>
</dbReference>
<evidence type="ECO:0000256" key="4">
    <source>
        <dbReference type="ARBA" id="ARBA00022825"/>
    </source>
</evidence>
<keyword evidence="2" id="KW-0645">Protease</keyword>
<keyword evidence="3" id="KW-0378">Hydrolase</keyword>
<dbReference type="PRINTS" id="PR00127">
    <property type="entry name" value="CLPPROTEASEP"/>
</dbReference>
<evidence type="ECO:0000259" key="5">
    <source>
        <dbReference type="Pfam" id="PF01343"/>
    </source>
</evidence>
<dbReference type="PANTHER" id="PTHR42987:SF8">
    <property type="entry name" value="PROTEINASE"/>
    <property type="match status" value="1"/>
</dbReference>
<dbReference type="InterPro" id="IPR029045">
    <property type="entry name" value="ClpP/crotonase-like_dom_sf"/>
</dbReference>
<comment type="similarity">
    <text evidence="1">Belongs to the peptidase S49 family.</text>
</comment>
<protein>
    <submittedName>
        <fullName evidence="6">Macromolecule metabolism</fullName>
    </submittedName>
</protein>
<dbReference type="SUPFAM" id="SSF52096">
    <property type="entry name" value="ClpP/crotonase"/>
    <property type="match status" value="1"/>
</dbReference>
<keyword evidence="7" id="KW-1185">Reference proteome</keyword>
<gene>
    <name evidence="6" type="ORF">APY04_1326</name>
</gene>
<dbReference type="RefSeq" id="WP_068460845.1">
    <property type="nucleotide sequence ID" value="NZ_LMTR01000043.1"/>
</dbReference>
<reference evidence="6 7" key="1">
    <citation type="submission" date="2015-10" db="EMBL/GenBank/DDBJ databases">
        <title>Transcriptomic analysis of a linuron degrading triple-species bacterial consortium.</title>
        <authorList>
            <person name="Albers P."/>
        </authorList>
    </citation>
    <scope>NUCLEOTIDE SEQUENCE [LARGE SCALE GENOMIC DNA]</scope>
    <source>
        <strain evidence="6 7">WDL6</strain>
    </source>
</reference>
<dbReference type="GO" id="GO:0006508">
    <property type="term" value="P:proteolysis"/>
    <property type="evidence" value="ECO:0007669"/>
    <property type="project" value="UniProtKB-KW"/>
</dbReference>
<sequence>MWFLRQNTVVPVLRFSGPIGMATPLRPGLSIGTAASAIEKAFELSKCPAVAIVINSPGGSAVQSSLIFKRIRQLADEKKKTVYVFCEDAAASGGYYLAVAGDEIFADASSIVGSIGVISAGFGFEKAIEKLGIERRVYTAGEMKDTLDPFLPERAQDVARIKALQQDVHDAFIGVVKQRRAGKLKAEDGELFTGAFWSGQKAVDLGLIDGIADVRSKMRELYGEKVRLKPVPLDRGGLLSRLRRSPAATGYGELTGGRFAFADDIISAIEARGLWARFGL</sequence>
<name>A0A109BJI8_HYPSL</name>
<evidence type="ECO:0000313" key="7">
    <source>
        <dbReference type="Proteomes" id="UP000059074"/>
    </source>
</evidence>
<dbReference type="Gene3D" id="6.20.330.10">
    <property type="match status" value="1"/>
</dbReference>
<dbReference type="STRING" id="121290.APY04_1326"/>
<dbReference type="OrthoDB" id="9764363at2"/>
<dbReference type="InterPro" id="IPR001907">
    <property type="entry name" value="ClpP"/>
</dbReference>
<evidence type="ECO:0000313" key="6">
    <source>
        <dbReference type="EMBL" id="KWT69826.1"/>
    </source>
</evidence>
<organism evidence="6 7">
    <name type="scientific">Hyphomicrobium sulfonivorans</name>
    <dbReference type="NCBI Taxonomy" id="121290"/>
    <lineage>
        <taxon>Bacteria</taxon>
        <taxon>Pseudomonadati</taxon>
        <taxon>Pseudomonadota</taxon>
        <taxon>Alphaproteobacteria</taxon>
        <taxon>Hyphomicrobiales</taxon>
        <taxon>Hyphomicrobiaceae</taxon>
        <taxon>Hyphomicrobium</taxon>
    </lineage>
</organism>
<dbReference type="GO" id="GO:0004252">
    <property type="term" value="F:serine-type endopeptidase activity"/>
    <property type="evidence" value="ECO:0007669"/>
    <property type="project" value="InterPro"/>
</dbReference>
<dbReference type="InterPro" id="IPR002142">
    <property type="entry name" value="Peptidase_S49"/>
</dbReference>
<accession>A0A109BJI8</accession>
<evidence type="ECO:0000256" key="3">
    <source>
        <dbReference type="ARBA" id="ARBA00022801"/>
    </source>
</evidence>
<proteinExistence type="inferred from homology"/>
<dbReference type="Gene3D" id="3.90.226.10">
    <property type="entry name" value="2-enoyl-CoA Hydratase, Chain A, domain 1"/>
    <property type="match status" value="1"/>
</dbReference>
<keyword evidence="4" id="KW-0720">Serine protease</keyword>
<evidence type="ECO:0000256" key="1">
    <source>
        <dbReference type="ARBA" id="ARBA00008683"/>
    </source>
</evidence>
<feature type="domain" description="Peptidase S49" evidence="5">
    <location>
        <begin position="77"/>
        <end position="219"/>
    </location>
</feature>
<comment type="caution">
    <text evidence="6">The sequence shown here is derived from an EMBL/GenBank/DDBJ whole genome shotgun (WGS) entry which is preliminary data.</text>
</comment>
<evidence type="ECO:0000256" key="2">
    <source>
        <dbReference type="ARBA" id="ARBA00022670"/>
    </source>
</evidence>
<dbReference type="Proteomes" id="UP000059074">
    <property type="component" value="Unassembled WGS sequence"/>
</dbReference>
<dbReference type="PANTHER" id="PTHR42987">
    <property type="entry name" value="PEPTIDASE S49"/>
    <property type="match status" value="1"/>
</dbReference>
<dbReference type="GO" id="GO:0004176">
    <property type="term" value="F:ATP-dependent peptidase activity"/>
    <property type="evidence" value="ECO:0007669"/>
    <property type="project" value="InterPro"/>
</dbReference>
<dbReference type="InterPro" id="IPR047272">
    <property type="entry name" value="S49_SppA_C"/>
</dbReference>
<dbReference type="EMBL" id="LMTR01000043">
    <property type="protein sequence ID" value="KWT69826.1"/>
    <property type="molecule type" value="Genomic_DNA"/>
</dbReference>